<dbReference type="EMBL" id="FZOF01000006">
    <property type="protein sequence ID" value="SNS55348.1"/>
    <property type="molecule type" value="Genomic_DNA"/>
</dbReference>
<protein>
    <submittedName>
        <fullName evidence="3">Uncharacterized protein</fullName>
    </submittedName>
</protein>
<sequence>MSYPPGPGDPYGRQPPQQPYGYPQQPPAQPGYGYPAQPRPQGQPPYGYPQQPQPGTPFAAYPGGPEVMPSSARAARAMLFVLGGMQILGGLLLLLGAAALKSIDDTDELAMPIGLVYVMGVLFLAFAVLSIGMGAKYRTGGNGTRIGSIVIGVLVALSSVATMFSGAFVLLAPLALSVLLIVFAAKAETAAWFKRPQY</sequence>
<keyword evidence="2" id="KW-0812">Transmembrane</keyword>
<organism evidence="3 4">
    <name type="scientific">Actinacidiphila glaucinigra</name>
    <dbReference type="NCBI Taxonomy" id="235986"/>
    <lineage>
        <taxon>Bacteria</taxon>
        <taxon>Bacillati</taxon>
        <taxon>Actinomycetota</taxon>
        <taxon>Actinomycetes</taxon>
        <taxon>Kitasatosporales</taxon>
        <taxon>Streptomycetaceae</taxon>
        <taxon>Actinacidiphila</taxon>
    </lineage>
</organism>
<reference evidence="3 4" key="1">
    <citation type="submission" date="2017-06" db="EMBL/GenBank/DDBJ databases">
        <authorList>
            <person name="Kim H.J."/>
            <person name="Triplett B.A."/>
        </authorList>
    </citation>
    <scope>NUCLEOTIDE SEQUENCE [LARGE SCALE GENOMIC DNA]</scope>
    <source>
        <strain evidence="3 4">CGMCC 4.1858</strain>
    </source>
</reference>
<feature type="transmembrane region" description="Helical" evidence="2">
    <location>
        <begin position="109"/>
        <end position="131"/>
    </location>
</feature>
<feature type="compositionally biased region" description="Low complexity" evidence="1">
    <location>
        <begin position="10"/>
        <end position="23"/>
    </location>
</feature>
<feature type="transmembrane region" description="Helical" evidence="2">
    <location>
        <begin position="143"/>
        <end position="161"/>
    </location>
</feature>
<keyword evidence="4" id="KW-1185">Reference proteome</keyword>
<evidence type="ECO:0000313" key="4">
    <source>
        <dbReference type="Proteomes" id="UP000198280"/>
    </source>
</evidence>
<feature type="region of interest" description="Disordered" evidence="1">
    <location>
        <begin position="1"/>
        <end position="63"/>
    </location>
</feature>
<keyword evidence="2" id="KW-1133">Transmembrane helix</keyword>
<evidence type="ECO:0000313" key="3">
    <source>
        <dbReference type="EMBL" id="SNS55348.1"/>
    </source>
</evidence>
<feature type="compositionally biased region" description="Pro residues" evidence="1">
    <location>
        <begin position="37"/>
        <end position="55"/>
    </location>
</feature>
<name>A0A239FFP4_9ACTN</name>
<dbReference type="AlphaFoldDB" id="A0A239FFP4"/>
<evidence type="ECO:0000256" key="2">
    <source>
        <dbReference type="SAM" id="Phobius"/>
    </source>
</evidence>
<gene>
    <name evidence="3" type="ORF">SAMN05216252_106461</name>
</gene>
<proteinExistence type="predicted"/>
<keyword evidence="2" id="KW-0472">Membrane</keyword>
<evidence type="ECO:0000256" key="1">
    <source>
        <dbReference type="SAM" id="MobiDB-lite"/>
    </source>
</evidence>
<dbReference type="RefSeq" id="WP_089224397.1">
    <property type="nucleotide sequence ID" value="NZ_FZOF01000006.1"/>
</dbReference>
<dbReference type="Proteomes" id="UP000198280">
    <property type="component" value="Unassembled WGS sequence"/>
</dbReference>
<feature type="transmembrane region" description="Helical" evidence="2">
    <location>
        <begin position="77"/>
        <end position="97"/>
    </location>
</feature>
<feature type="transmembrane region" description="Helical" evidence="2">
    <location>
        <begin position="167"/>
        <end position="185"/>
    </location>
</feature>
<dbReference type="OrthoDB" id="4277223at2"/>
<accession>A0A239FFP4</accession>